<evidence type="ECO:0000313" key="7">
    <source>
        <dbReference type="EMBL" id="KXF76493.1"/>
    </source>
</evidence>
<dbReference type="STRING" id="1494590.ATN84_16200"/>
<evidence type="ECO:0000256" key="2">
    <source>
        <dbReference type="ARBA" id="ARBA00008814"/>
    </source>
</evidence>
<proteinExistence type="inferred from homology"/>
<dbReference type="InterPro" id="IPR033870">
    <property type="entry name" value="FatB"/>
</dbReference>
<organism evidence="7 8">
    <name type="scientific">Paramesorhizobium deserti</name>
    <dbReference type="NCBI Taxonomy" id="1494590"/>
    <lineage>
        <taxon>Bacteria</taxon>
        <taxon>Pseudomonadati</taxon>
        <taxon>Pseudomonadota</taxon>
        <taxon>Alphaproteobacteria</taxon>
        <taxon>Hyphomicrobiales</taxon>
        <taxon>Phyllobacteriaceae</taxon>
        <taxon>Paramesorhizobium</taxon>
    </lineage>
</organism>
<dbReference type="InterPro" id="IPR002491">
    <property type="entry name" value="ABC_transptr_periplasmic_BD"/>
</dbReference>
<reference evidence="7 8" key="1">
    <citation type="submission" date="2015-11" db="EMBL/GenBank/DDBJ databases">
        <title>Draft genome sequence of Paramesorhizobium deserti A-3-E, a strain highly resistant to diverse beta-lactam antibiotics.</title>
        <authorList>
            <person name="Lv R."/>
            <person name="Yang X."/>
            <person name="Fang N."/>
            <person name="Guo J."/>
            <person name="Luo X."/>
            <person name="Peng F."/>
            <person name="Yang R."/>
            <person name="Cui Y."/>
            <person name="Fang C."/>
            <person name="Song Y."/>
        </authorList>
    </citation>
    <scope>NUCLEOTIDE SEQUENCE [LARGE SCALE GENOMIC DNA]</scope>
    <source>
        <strain evidence="7 8">A-3-E</strain>
    </source>
</reference>
<dbReference type="InterPro" id="IPR051313">
    <property type="entry name" value="Bact_iron-sidero_bind"/>
</dbReference>
<protein>
    <submittedName>
        <fullName evidence="7">Iron ABC transporter substrate-binding protein</fullName>
    </submittedName>
</protein>
<dbReference type="OrthoDB" id="63946at2"/>
<comment type="subcellular location">
    <subcellularLocation>
        <location evidence="1">Cell envelope</location>
    </subcellularLocation>
</comment>
<name>A0A135HTJ2_9HYPH</name>
<evidence type="ECO:0000259" key="6">
    <source>
        <dbReference type="PROSITE" id="PS50983"/>
    </source>
</evidence>
<dbReference type="Gene3D" id="3.40.50.1980">
    <property type="entry name" value="Nitrogenase molybdenum iron protein domain"/>
    <property type="match status" value="2"/>
</dbReference>
<dbReference type="GO" id="GO:1901678">
    <property type="term" value="P:iron coordination entity transport"/>
    <property type="evidence" value="ECO:0007669"/>
    <property type="project" value="UniProtKB-ARBA"/>
</dbReference>
<keyword evidence="5" id="KW-0732">Signal</keyword>
<dbReference type="Pfam" id="PF01497">
    <property type="entry name" value="Peripla_BP_2"/>
    <property type="match status" value="1"/>
</dbReference>
<keyword evidence="4" id="KW-0410">Iron transport</keyword>
<dbReference type="CDD" id="cd01140">
    <property type="entry name" value="FatB"/>
    <property type="match status" value="1"/>
</dbReference>
<dbReference type="PANTHER" id="PTHR30532:SF28">
    <property type="entry name" value="PETROBACTIN-BINDING PROTEIN YCLQ"/>
    <property type="match status" value="1"/>
</dbReference>
<keyword evidence="4" id="KW-0408">Iron</keyword>
<evidence type="ECO:0000256" key="4">
    <source>
        <dbReference type="ARBA" id="ARBA00022496"/>
    </source>
</evidence>
<dbReference type="PROSITE" id="PS50983">
    <property type="entry name" value="FE_B12_PBP"/>
    <property type="match status" value="1"/>
</dbReference>
<comment type="similarity">
    <text evidence="2">Belongs to the bacterial solute-binding protein 8 family.</text>
</comment>
<dbReference type="GO" id="GO:0030288">
    <property type="term" value="C:outer membrane-bounded periplasmic space"/>
    <property type="evidence" value="ECO:0007669"/>
    <property type="project" value="TreeGrafter"/>
</dbReference>
<dbReference type="EMBL" id="LNTU01000034">
    <property type="protein sequence ID" value="KXF76493.1"/>
    <property type="molecule type" value="Genomic_DNA"/>
</dbReference>
<keyword evidence="3" id="KW-0813">Transport</keyword>
<keyword evidence="8" id="KW-1185">Reference proteome</keyword>
<comment type="caution">
    <text evidence="7">The sequence shown here is derived from an EMBL/GenBank/DDBJ whole genome shotgun (WGS) entry which is preliminary data.</text>
</comment>
<evidence type="ECO:0000256" key="5">
    <source>
        <dbReference type="ARBA" id="ARBA00022729"/>
    </source>
</evidence>
<feature type="domain" description="Fe/B12 periplasmic-binding" evidence="6">
    <location>
        <begin position="49"/>
        <end position="309"/>
    </location>
</feature>
<evidence type="ECO:0000313" key="8">
    <source>
        <dbReference type="Proteomes" id="UP000070107"/>
    </source>
</evidence>
<sequence>MTSGSVRWPTAWARAALGLAATVLLIADVSAAGIDTALGKVTVDKVPRTLAVFDIAAIDTLDSLGVKIAGVPEKLYVPELEHLKAGAEVVGTIFEPDLEALSALAPDLIVVGGRSSLRLEATARVAQSVDMTIEGDDLLAEAKARLEGYGTLVGKQAEAANLVAELDAAVAATRSAVEGKGNALILMTSGPKVTAYGEGSRFGWVHRALGLPLAVKDVEAATHGEAVSFEFVREADPDWLIVVDRGAAIGSGEQNARATLDNELVAATTAWTKGQVIYVPAADFYIAAGGVRATMRVLETIRSAFSKPR</sequence>
<evidence type="ECO:0000256" key="1">
    <source>
        <dbReference type="ARBA" id="ARBA00004196"/>
    </source>
</evidence>
<gene>
    <name evidence="7" type="ORF">ATN84_16200</name>
</gene>
<accession>A0A135HTJ2</accession>
<dbReference type="Proteomes" id="UP000070107">
    <property type="component" value="Unassembled WGS sequence"/>
</dbReference>
<dbReference type="AlphaFoldDB" id="A0A135HTJ2"/>
<evidence type="ECO:0000256" key="3">
    <source>
        <dbReference type="ARBA" id="ARBA00022448"/>
    </source>
</evidence>
<dbReference type="SUPFAM" id="SSF53807">
    <property type="entry name" value="Helical backbone' metal receptor"/>
    <property type="match status" value="1"/>
</dbReference>
<keyword evidence="4" id="KW-0406">Ion transport</keyword>
<dbReference type="RefSeq" id="WP_068883602.1">
    <property type="nucleotide sequence ID" value="NZ_LNTU01000034.1"/>
</dbReference>
<dbReference type="PANTHER" id="PTHR30532">
    <property type="entry name" value="IRON III DICITRATE-BINDING PERIPLASMIC PROTEIN"/>
    <property type="match status" value="1"/>
</dbReference>